<evidence type="ECO:0000256" key="14">
    <source>
        <dbReference type="SAM" id="Phobius"/>
    </source>
</evidence>
<feature type="transmembrane region" description="Helical" evidence="14">
    <location>
        <begin position="6"/>
        <end position="26"/>
    </location>
</feature>
<evidence type="ECO:0000313" key="16">
    <source>
        <dbReference type="Proteomes" id="UP000015104"/>
    </source>
</evidence>
<accession>T1K9M7</accession>
<evidence type="ECO:0000256" key="4">
    <source>
        <dbReference type="ARBA" id="ARBA00010617"/>
    </source>
</evidence>
<comment type="subcellular location">
    <subcellularLocation>
        <location evidence="3">Endoplasmic reticulum membrane</location>
        <topology evidence="3">Peripheral membrane protein</topology>
    </subcellularLocation>
    <subcellularLocation>
        <location evidence="2">Microsome membrane</location>
        <topology evidence="2">Peripheral membrane protein</topology>
    </subcellularLocation>
</comment>
<keyword evidence="9 12" id="KW-0408">Iron</keyword>
<dbReference type="InterPro" id="IPR017972">
    <property type="entry name" value="Cyt_P450_CS"/>
</dbReference>
<keyword evidence="14" id="KW-1133">Transmembrane helix</keyword>
<dbReference type="STRING" id="32264.T1K9M7"/>
<dbReference type="Proteomes" id="UP000015104">
    <property type="component" value="Unassembled WGS sequence"/>
</dbReference>
<dbReference type="InterPro" id="IPR002401">
    <property type="entry name" value="Cyt_P450_E_grp-I"/>
</dbReference>
<keyword evidence="7" id="KW-0256">Endoplasmic reticulum</keyword>
<protein>
    <recommendedName>
        <fullName evidence="17">Cytochrome P450</fullName>
    </recommendedName>
</protein>
<dbReference type="PRINTS" id="PR00385">
    <property type="entry name" value="P450"/>
</dbReference>
<dbReference type="GO" id="GO:0016705">
    <property type="term" value="F:oxidoreductase activity, acting on paired donors, with incorporation or reduction of molecular oxygen"/>
    <property type="evidence" value="ECO:0007669"/>
    <property type="project" value="InterPro"/>
</dbReference>
<dbReference type="PANTHER" id="PTHR24302:SF15">
    <property type="entry name" value="FATTY-ACID PEROXYGENASE"/>
    <property type="match status" value="1"/>
</dbReference>
<dbReference type="FunFam" id="1.10.630.10:FF:000182">
    <property type="entry name" value="Cytochrome P450 3A4"/>
    <property type="match status" value="1"/>
</dbReference>
<sequence length="489" mass="56888">MKVTDFQSAMFFWFILLFIFYLLIYYRQKHGYWKKFGLKGPLPVPFLGTSYVYLRRPLHVVETELIQKYGQIVGMFEGAKPTLLVSDPEFIKTIALKEFHSFPQSFTFSSYKHPLEQLFPELIWGSKWKHSRGQITQCFTVAKLRKAFPMIEKCSDMCVKSLADEIQRCDAIEMKSFWFKYYCDTIFQFCLNLDAHVYQSRDNIIVEKMIDLSRPFIPAFIMNMFLPEWIMKTFHLSALDKKALDYLEKLVTHLIETRRLRKDERQTDVLNRLIAINETSSEQSTEIELVAAIVDLLFNGFETSSSLLAWCSWRLAFNQDVQDRLTKEIDSLNSLDYDSLLSAQYLDAVISESLRIDPPETHNERVCHTTYHHPETGIVIPAGSKVSMPIYAMHHNPDNFPDPEKFNPDRFLPDNRNAIKPFTYIPFGVGYRACLGTKYALLVSKMALAKLLQSYRFVVTPSTTIDLDYDWGSILLCADEINVGIEKRM</sequence>
<feature type="binding site" description="axial binding residue" evidence="12">
    <location>
        <position position="434"/>
    </location>
    <ligand>
        <name>heme</name>
        <dbReference type="ChEBI" id="CHEBI:30413"/>
    </ligand>
    <ligandPart>
        <name>Fe</name>
        <dbReference type="ChEBI" id="CHEBI:18248"/>
    </ligandPart>
</feature>
<dbReference type="Pfam" id="PF00067">
    <property type="entry name" value="p450"/>
    <property type="match status" value="1"/>
</dbReference>
<comment type="similarity">
    <text evidence="4 13">Belongs to the cytochrome P450 family.</text>
</comment>
<dbReference type="EMBL" id="CAEY01001892">
    <property type="status" value="NOT_ANNOTATED_CDS"/>
    <property type="molecule type" value="Genomic_DNA"/>
</dbReference>
<reference evidence="15" key="2">
    <citation type="submission" date="2015-06" db="UniProtKB">
        <authorList>
            <consortium name="EnsemblMetazoa"/>
        </authorList>
    </citation>
    <scope>IDENTIFICATION</scope>
</reference>
<evidence type="ECO:0008006" key="17">
    <source>
        <dbReference type="Google" id="ProtNLM"/>
    </source>
</evidence>
<keyword evidence="14" id="KW-0812">Transmembrane</keyword>
<dbReference type="PANTHER" id="PTHR24302">
    <property type="entry name" value="CYTOCHROME P450 FAMILY 3"/>
    <property type="match status" value="1"/>
</dbReference>
<name>T1K9M7_TETUR</name>
<dbReference type="SUPFAM" id="SSF48264">
    <property type="entry name" value="Cytochrome P450"/>
    <property type="match status" value="1"/>
</dbReference>
<evidence type="ECO:0000256" key="8">
    <source>
        <dbReference type="ARBA" id="ARBA00023002"/>
    </source>
</evidence>
<evidence type="ECO:0000256" key="6">
    <source>
        <dbReference type="ARBA" id="ARBA00022723"/>
    </source>
</evidence>
<reference evidence="16" key="1">
    <citation type="submission" date="2011-08" db="EMBL/GenBank/DDBJ databases">
        <authorList>
            <person name="Rombauts S."/>
        </authorList>
    </citation>
    <scope>NUCLEOTIDE SEQUENCE</scope>
    <source>
        <strain evidence="16">London</strain>
    </source>
</reference>
<keyword evidence="8 13" id="KW-0560">Oxidoreductase</keyword>
<dbReference type="AlphaFoldDB" id="T1K9M7"/>
<dbReference type="eggNOG" id="KOG0158">
    <property type="taxonomic scope" value="Eukaryota"/>
</dbReference>
<dbReference type="InterPro" id="IPR001128">
    <property type="entry name" value="Cyt_P450"/>
</dbReference>
<dbReference type="GO" id="GO:0020037">
    <property type="term" value="F:heme binding"/>
    <property type="evidence" value="ECO:0007669"/>
    <property type="project" value="InterPro"/>
</dbReference>
<dbReference type="InterPro" id="IPR050705">
    <property type="entry name" value="Cytochrome_P450_3A"/>
</dbReference>
<evidence type="ECO:0000256" key="3">
    <source>
        <dbReference type="ARBA" id="ARBA00004406"/>
    </source>
</evidence>
<evidence type="ECO:0000256" key="5">
    <source>
        <dbReference type="ARBA" id="ARBA00022617"/>
    </source>
</evidence>
<dbReference type="HOGENOM" id="CLU_001570_5_2_1"/>
<evidence type="ECO:0000256" key="7">
    <source>
        <dbReference type="ARBA" id="ARBA00022848"/>
    </source>
</evidence>
<evidence type="ECO:0000256" key="11">
    <source>
        <dbReference type="ARBA" id="ARBA00043906"/>
    </source>
</evidence>
<dbReference type="PRINTS" id="PR00463">
    <property type="entry name" value="EP450I"/>
</dbReference>
<evidence type="ECO:0000256" key="13">
    <source>
        <dbReference type="RuleBase" id="RU000461"/>
    </source>
</evidence>
<dbReference type="PROSITE" id="PS00086">
    <property type="entry name" value="CYTOCHROME_P450"/>
    <property type="match status" value="1"/>
</dbReference>
<evidence type="ECO:0000256" key="10">
    <source>
        <dbReference type="ARBA" id="ARBA00023033"/>
    </source>
</evidence>
<dbReference type="GO" id="GO:0008395">
    <property type="term" value="F:steroid hydroxylase activity"/>
    <property type="evidence" value="ECO:0007669"/>
    <property type="project" value="TreeGrafter"/>
</dbReference>
<keyword evidence="14" id="KW-0472">Membrane</keyword>
<evidence type="ECO:0000256" key="1">
    <source>
        <dbReference type="ARBA" id="ARBA00001971"/>
    </source>
</evidence>
<dbReference type="CDD" id="cd11056">
    <property type="entry name" value="CYP6-like"/>
    <property type="match status" value="1"/>
</dbReference>
<evidence type="ECO:0000256" key="2">
    <source>
        <dbReference type="ARBA" id="ARBA00004174"/>
    </source>
</evidence>
<evidence type="ECO:0000256" key="9">
    <source>
        <dbReference type="ARBA" id="ARBA00023004"/>
    </source>
</evidence>
<keyword evidence="16" id="KW-1185">Reference proteome</keyword>
<comment type="function">
    <text evidence="11">Cytochromes P450 are a group of heme-thiolate monooxygenases. They oxidize a variety of structurally unrelated compounds, including steroids, fatty acids, and xenobiotics.</text>
</comment>
<dbReference type="EnsemblMetazoa" id="tetur07g05500.1">
    <property type="protein sequence ID" value="tetur07g05500.1"/>
    <property type="gene ID" value="tetur07g05500"/>
</dbReference>
<keyword evidence="5 12" id="KW-0349">Heme</keyword>
<organism evidence="15 16">
    <name type="scientific">Tetranychus urticae</name>
    <name type="common">Two-spotted spider mite</name>
    <dbReference type="NCBI Taxonomy" id="32264"/>
    <lineage>
        <taxon>Eukaryota</taxon>
        <taxon>Metazoa</taxon>
        <taxon>Ecdysozoa</taxon>
        <taxon>Arthropoda</taxon>
        <taxon>Chelicerata</taxon>
        <taxon>Arachnida</taxon>
        <taxon>Acari</taxon>
        <taxon>Acariformes</taxon>
        <taxon>Trombidiformes</taxon>
        <taxon>Prostigmata</taxon>
        <taxon>Eleutherengona</taxon>
        <taxon>Raphignathae</taxon>
        <taxon>Tetranychoidea</taxon>
        <taxon>Tetranychidae</taxon>
        <taxon>Tetranychus</taxon>
    </lineage>
</organism>
<dbReference type="InterPro" id="IPR036396">
    <property type="entry name" value="Cyt_P450_sf"/>
</dbReference>
<dbReference type="GO" id="GO:0005789">
    <property type="term" value="C:endoplasmic reticulum membrane"/>
    <property type="evidence" value="ECO:0007669"/>
    <property type="project" value="UniProtKB-SubCell"/>
</dbReference>
<evidence type="ECO:0000256" key="12">
    <source>
        <dbReference type="PIRSR" id="PIRSR602401-1"/>
    </source>
</evidence>
<keyword evidence="10 13" id="KW-0503">Monooxygenase</keyword>
<comment type="cofactor">
    <cofactor evidence="1 12">
        <name>heme</name>
        <dbReference type="ChEBI" id="CHEBI:30413"/>
    </cofactor>
</comment>
<proteinExistence type="inferred from homology"/>
<keyword evidence="7" id="KW-0492">Microsome</keyword>
<keyword evidence="6 12" id="KW-0479">Metal-binding</keyword>
<dbReference type="Gene3D" id="1.10.630.10">
    <property type="entry name" value="Cytochrome P450"/>
    <property type="match status" value="1"/>
</dbReference>
<evidence type="ECO:0000313" key="15">
    <source>
        <dbReference type="EnsemblMetazoa" id="tetur07g05500.1"/>
    </source>
</evidence>
<dbReference type="GO" id="GO:0005506">
    <property type="term" value="F:iron ion binding"/>
    <property type="evidence" value="ECO:0007669"/>
    <property type="project" value="InterPro"/>
</dbReference>